<comment type="caution">
    <text evidence="3">The sequence shown here is derived from an EMBL/GenBank/DDBJ whole genome shotgun (WGS) entry which is preliminary data.</text>
</comment>
<accession>A0A150J0A3</accession>
<dbReference type="AlphaFoldDB" id="A0A150ITC3"/>
<evidence type="ECO:0000313" key="2">
    <source>
        <dbReference type="EMBL" id="KYC46339.1"/>
    </source>
</evidence>
<dbReference type="SUPFAM" id="SSF54862">
    <property type="entry name" value="4Fe-4S ferredoxins"/>
    <property type="match status" value="1"/>
</dbReference>
<reference evidence="5 6" key="1">
    <citation type="journal article" date="2016" name="ISME J.">
        <title>Chasing the elusive Euryarchaeota class WSA2: genomes reveal a uniquely fastidious methyl-reducing methanogen.</title>
        <authorList>
            <person name="Nobu M.K."/>
            <person name="Narihiro T."/>
            <person name="Kuroda K."/>
            <person name="Mei R."/>
            <person name="Liu W.T."/>
        </authorList>
    </citation>
    <scope>NUCLEOTIDE SEQUENCE [LARGE SCALE GENOMIC DNA]</scope>
    <source>
        <strain evidence="2">B03fssc0709_Meth_Bin005</strain>
        <strain evidence="3">B15fssc0709_Meth_Bin003</strain>
        <strain evidence="4">BMIXfssc0709_Meth_Bin006</strain>
    </source>
</reference>
<dbReference type="Pfam" id="PF13237">
    <property type="entry name" value="Fer4_10"/>
    <property type="match status" value="1"/>
</dbReference>
<dbReference type="Proteomes" id="UP000092403">
    <property type="component" value="Unassembled WGS sequence"/>
</dbReference>
<dbReference type="EMBL" id="LNGF01000010">
    <property type="protein sequence ID" value="KYC48125.1"/>
    <property type="molecule type" value="Genomic_DNA"/>
</dbReference>
<dbReference type="EMBL" id="LNGE01000001">
    <property type="protein sequence ID" value="KYC46339.1"/>
    <property type="molecule type" value="Genomic_DNA"/>
</dbReference>
<feature type="domain" description="4Fe-4S ferredoxin-type" evidence="1">
    <location>
        <begin position="226"/>
        <end position="254"/>
    </location>
</feature>
<evidence type="ECO:0000313" key="5">
    <source>
        <dbReference type="Proteomes" id="UP000091929"/>
    </source>
</evidence>
<proteinExistence type="predicted"/>
<sequence length="272" mass="31156">MIDMENIPLSIKMLSRLFPLRFFFAKFTKLPLIGNLMDKMFFENDKIFYVPRDRVIQINQNINQDDSVLLPSEILNYFIDKSKHHVIMNFCICRKSKNCENYPQDFGCLFLGEAALNIDPKLGRKVTKEEAKDYVLKCREAGLVHLIGRNKLDSVWLNAKPPEKLLTICNCCECCCLWMMLPNLSTDIGSKVTKLTDLEIKVTDRCTGCGECIELCFVKAIKIFNKVAQINSNCRGCGRCVERCRFNAIEIILEKGSLEDSIIKISKSIDLT</sequence>
<protein>
    <submittedName>
        <fullName evidence="3">Formylmethanofuran dehydrogenase FwdH</fullName>
    </submittedName>
</protein>
<evidence type="ECO:0000313" key="4">
    <source>
        <dbReference type="EMBL" id="KYC50636.1"/>
    </source>
</evidence>
<dbReference type="Gene3D" id="3.30.70.20">
    <property type="match status" value="1"/>
</dbReference>
<evidence type="ECO:0000313" key="6">
    <source>
        <dbReference type="Proteomes" id="UP000092401"/>
    </source>
</evidence>
<dbReference type="Proteomes" id="UP000092401">
    <property type="component" value="Unassembled WGS sequence"/>
</dbReference>
<evidence type="ECO:0000313" key="3">
    <source>
        <dbReference type="EMBL" id="KYC48125.1"/>
    </source>
</evidence>
<gene>
    <name evidence="2" type="ORF">APG10_00041</name>
    <name evidence="3" type="ORF">APG11_00593</name>
    <name evidence="4" type="ORF">APG12_00660</name>
</gene>
<accession>A0A150IMV6</accession>
<name>A0A150ITC3_9EURY</name>
<dbReference type="PROSITE" id="PS51379">
    <property type="entry name" value="4FE4S_FER_2"/>
    <property type="match status" value="2"/>
</dbReference>
<organism evidence="3 5">
    <name type="scientific">Candidatus Methanofastidiosum methylothiophilum</name>
    <dbReference type="NCBI Taxonomy" id="1705564"/>
    <lineage>
        <taxon>Archaea</taxon>
        <taxon>Methanobacteriati</taxon>
        <taxon>Methanobacteriota</taxon>
        <taxon>Stenosarchaea group</taxon>
        <taxon>Candidatus Methanofastidiosia</taxon>
        <taxon>Candidatus Methanofastidiosales</taxon>
        <taxon>Candidatus Methanofastidiosaceae</taxon>
        <taxon>Candidatus Methanofastidiosum</taxon>
    </lineage>
</organism>
<dbReference type="InterPro" id="IPR017896">
    <property type="entry name" value="4Fe4S_Fe-S-bd"/>
</dbReference>
<feature type="domain" description="4Fe-4S ferredoxin-type" evidence="1">
    <location>
        <begin position="196"/>
        <end position="223"/>
    </location>
</feature>
<evidence type="ECO:0000259" key="1">
    <source>
        <dbReference type="PROSITE" id="PS51379"/>
    </source>
</evidence>
<dbReference type="EMBL" id="LNJC01000010">
    <property type="protein sequence ID" value="KYC50636.1"/>
    <property type="molecule type" value="Genomic_DNA"/>
</dbReference>
<dbReference type="Proteomes" id="UP000091929">
    <property type="component" value="Unassembled WGS sequence"/>
</dbReference>
<accession>A0A150ITC3</accession>